<keyword evidence="5" id="KW-1185">Reference proteome</keyword>
<evidence type="ECO:0000313" key="4">
    <source>
        <dbReference type="EMBL" id="ASF45012.1"/>
    </source>
</evidence>
<sequence>MSQVNNAAKFTALALSLELPYSVNNSPGSVTDAKLEAFLGLAPKTLDALVKGNATNGSAVAYSVTAKVGDQLVVSYDFQTNEAFQASRYNDTAFLSVAAAGFTDTQVIADTFSTVFVGYQSYTYTFTQNGTFTVGLGVVNKTDITLNSALQVAAIRLNGVALSAPGSIGHISGAMTGTNGGDILAGDALVKNSHDIIYGLAGNDVLSGLGGNDTLYGGDGNDVLNGGAGDDVLDGGDGVDTVLYGSAMTGVFVNLNLTVQQNTVGGGKDTLLAIENINGSPYNDTLIGTAANNILLGGAGNDTLSGGAGDDILTGSLGNDVLNGGNGVDTVLYGTATAGVTVNLSLTSQQETGGAGSDTLLAIENINGSFFNDTLTGDAGNNILSGDVGDDQLYGGDGNDSLIGGLGDDVLNGGAGFDVAQYYTATAGVTVDLALTASQNTGGAGWDTLSHIEEVNGSAYDDTLTGNAANNDLYGGAGNDVLDGGLGVDVLTGGLGQDSFLFDTALSSANRDIITDFSVPNDSIQLDHRIFTELTIGHLANTTFKVIGIGNVVDSNDHILYNIISGGVFYDADGSGVGAAVLVALIGRGLDVSAADFMVV</sequence>
<dbReference type="Pfam" id="PF00353">
    <property type="entry name" value="HemolysinCabind"/>
    <property type="match status" value="4"/>
</dbReference>
<dbReference type="PROSITE" id="PS00330">
    <property type="entry name" value="HEMOLYSIN_CALCIUM"/>
    <property type="match status" value="5"/>
</dbReference>
<accession>A0A1Z4BUV5</accession>
<dbReference type="RefSeq" id="WP_088617895.1">
    <property type="nucleotide sequence ID" value="NZ_CP022129.1"/>
</dbReference>
<dbReference type="SUPFAM" id="SSF51120">
    <property type="entry name" value="beta-Roll"/>
    <property type="match status" value="3"/>
</dbReference>
<dbReference type="InterPro" id="IPR018511">
    <property type="entry name" value="Hemolysin-typ_Ca-bd_CS"/>
</dbReference>
<comment type="subcellular location">
    <subcellularLocation>
        <location evidence="1">Secreted</location>
    </subcellularLocation>
</comment>
<dbReference type="InterPro" id="IPR001343">
    <property type="entry name" value="Hemolysn_Ca-bd"/>
</dbReference>
<proteinExistence type="predicted"/>
<evidence type="ECO:0000313" key="5">
    <source>
        <dbReference type="Proteomes" id="UP000197019"/>
    </source>
</evidence>
<gene>
    <name evidence="4" type="ORF">CEK71_02440</name>
</gene>
<evidence type="ECO:0000256" key="1">
    <source>
        <dbReference type="ARBA" id="ARBA00004613"/>
    </source>
</evidence>
<keyword evidence="2" id="KW-0964">Secreted</keyword>
<dbReference type="KEGG" id="mpsy:CEK71_02440"/>
<evidence type="ECO:0000256" key="2">
    <source>
        <dbReference type="ARBA" id="ARBA00022525"/>
    </source>
</evidence>
<dbReference type="Proteomes" id="UP000197019">
    <property type="component" value="Chromosome"/>
</dbReference>
<dbReference type="GO" id="GO:0005576">
    <property type="term" value="C:extracellular region"/>
    <property type="evidence" value="ECO:0007669"/>
    <property type="project" value="UniProtKB-SubCell"/>
</dbReference>
<dbReference type="PRINTS" id="PR00313">
    <property type="entry name" value="CABNDNGRPT"/>
</dbReference>
<protein>
    <recommendedName>
        <fullName evidence="6">Calcium-binding protein</fullName>
    </recommendedName>
</protein>
<dbReference type="PANTHER" id="PTHR38340:SF1">
    <property type="entry name" value="S-LAYER PROTEIN"/>
    <property type="match status" value="1"/>
</dbReference>
<evidence type="ECO:0000256" key="3">
    <source>
        <dbReference type="ARBA" id="ARBA00022837"/>
    </source>
</evidence>
<name>A0A1Z4BUV5_9GAMM</name>
<evidence type="ECO:0008006" key="6">
    <source>
        <dbReference type="Google" id="ProtNLM"/>
    </source>
</evidence>
<dbReference type="GO" id="GO:0005509">
    <property type="term" value="F:calcium ion binding"/>
    <property type="evidence" value="ECO:0007669"/>
    <property type="project" value="InterPro"/>
</dbReference>
<dbReference type="InterPro" id="IPR050557">
    <property type="entry name" value="RTX_toxin/Mannuronan_C5-epim"/>
</dbReference>
<dbReference type="PANTHER" id="PTHR38340">
    <property type="entry name" value="S-LAYER PROTEIN"/>
    <property type="match status" value="1"/>
</dbReference>
<dbReference type="InterPro" id="IPR011049">
    <property type="entry name" value="Serralysin-like_metalloprot_C"/>
</dbReference>
<organism evidence="4 5">
    <name type="scientific">Methylovulum psychrotolerans</name>
    <dbReference type="NCBI Taxonomy" id="1704499"/>
    <lineage>
        <taxon>Bacteria</taxon>
        <taxon>Pseudomonadati</taxon>
        <taxon>Pseudomonadota</taxon>
        <taxon>Gammaproteobacteria</taxon>
        <taxon>Methylococcales</taxon>
        <taxon>Methylococcaceae</taxon>
        <taxon>Methylovulum</taxon>
    </lineage>
</organism>
<keyword evidence="3" id="KW-0106">Calcium</keyword>
<dbReference type="Gene3D" id="2.150.10.10">
    <property type="entry name" value="Serralysin-like metalloprotease, C-terminal"/>
    <property type="match status" value="4"/>
</dbReference>
<reference evidence="4 5" key="1">
    <citation type="submission" date="2017-06" db="EMBL/GenBank/DDBJ databases">
        <title>Genome Sequencing of the methanotroph Methylovulum psychrotolerants str. HV10-M2 isolated from a high-altitude environment.</title>
        <authorList>
            <person name="Mateos-Rivera A."/>
        </authorList>
    </citation>
    <scope>NUCLEOTIDE SEQUENCE [LARGE SCALE GENOMIC DNA]</scope>
    <source>
        <strain evidence="4 5">HV10_M2</strain>
    </source>
</reference>
<dbReference type="OrthoDB" id="5192166at2"/>
<dbReference type="AlphaFoldDB" id="A0A1Z4BUV5"/>
<dbReference type="EMBL" id="CP022129">
    <property type="protein sequence ID" value="ASF45012.1"/>
    <property type="molecule type" value="Genomic_DNA"/>
</dbReference>